<evidence type="ECO:0000256" key="1">
    <source>
        <dbReference type="SAM" id="MobiDB-lite"/>
    </source>
</evidence>
<dbReference type="Proteomes" id="UP000663889">
    <property type="component" value="Unassembled WGS sequence"/>
</dbReference>
<feature type="compositionally biased region" description="Polar residues" evidence="1">
    <location>
        <begin position="11"/>
        <end position="25"/>
    </location>
</feature>
<dbReference type="EMBL" id="CAJNOU010019778">
    <property type="protein sequence ID" value="CAF1583748.1"/>
    <property type="molecule type" value="Genomic_DNA"/>
</dbReference>
<gene>
    <name evidence="2" type="ORF">SEV965_LOCUS39945</name>
</gene>
<feature type="non-terminal residue" evidence="2">
    <location>
        <position position="1"/>
    </location>
</feature>
<evidence type="ECO:0000313" key="3">
    <source>
        <dbReference type="Proteomes" id="UP000663889"/>
    </source>
</evidence>
<feature type="region of interest" description="Disordered" evidence="1">
    <location>
        <begin position="1"/>
        <end position="25"/>
    </location>
</feature>
<proteinExistence type="predicted"/>
<comment type="caution">
    <text evidence="2">The sequence shown here is derived from an EMBL/GenBank/DDBJ whole genome shotgun (WGS) entry which is preliminary data.</text>
</comment>
<feature type="compositionally biased region" description="Low complexity" evidence="1">
    <location>
        <begin position="1"/>
        <end position="10"/>
    </location>
</feature>
<organism evidence="2 3">
    <name type="scientific">Rotaria sordida</name>
    <dbReference type="NCBI Taxonomy" id="392033"/>
    <lineage>
        <taxon>Eukaryota</taxon>
        <taxon>Metazoa</taxon>
        <taxon>Spiralia</taxon>
        <taxon>Gnathifera</taxon>
        <taxon>Rotifera</taxon>
        <taxon>Eurotatoria</taxon>
        <taxon>Bdelloidea</taxon>
        <taxon>Philodinida</taxon>
        <taxon>Philodinidae</taxon>
        <taxon>Rotaria</taxon>
    </lineage>
</organism>
<accession>A0A815ZDV3</accession>
<reference evidence="2" key="1">
    <citation type="submission" date="2021-02" db="EMBL/GenBank/DDBJ databases">
        <authorList>
            <person name="Nowell W R."/>
        </authorList>
    </citation>
    <scope>NUCLEOTIDE SEQUENCE</scope>
</reference>
<dbReference type="AlphaFoldDB" id="A0A815ZDV3"/>
<name>A0A815ZDV3_9BILA</name>
<evidence type="ECO:0000313" key="2">
    <source>
        <dbReference type="EMBL" id="CAF1583748.1"/>
    </source>
</evidence>
<protein>
    <submittedName>
        <fullName evidence="2">Uncharacterized protein</fullName>
    </submittedName>
</protein>
<sequence>SSSSSSSSISTDDQVPSLPTSKTPI</sequence>
<feature type="non-terminal residue" evidence="2">
    <location>
        <position position="25"/>
    </location>
</feature>